<reference evidence="2" key="2">
    <citation type="submission" date="2015-06" db="UniProtKB">
        <authorList>
            <consortium name="EnsemblMetazoa"/>
        </authorList>
    </citation>
    <scope>IDENTIFICATION</scope>
</reference>
<organism evidence="2 3">
    <name type="scientific">Tetranychus urticae</name>
    <name type="common">Two-spotted spider mite</name>
    <dbReference type="NCBI Taxonomy" id="32264"/>
    <lineage>
        <taxon>Eukaryota</taxon>
        <taxon>Metazoa</taxon>
        <taxon>Ecdysozoa</taxon>
        <taxon>Arthropoda</taxon>
        <taxon>Chelicerata</taxon>
        <taxon>Arachnida</taxon>
        <taxon>Acari</taxon>
        <taxon>Acariformes</taxon>
        <taxon>Trombidiformes</taxon>
        <taxon>Prostigmata</taxon>
        <taxon>Eleutherengona</taxon>
        <taxon>Raphignathae</taxon>
        <taxon>Tetranychoidea</taxon>
        <taxon>Tetranychidae</taxon>
        <taxon>Tetranychus</taxon>
    </lineage>
</organism>
<dbReference type="HOGENOM" id="CLU_138783_0_0_1"/>
<keyword evidence="3" id="KW-1185">Reference proteome</keyword>
<keyword evidence="1" id="KW-0175">Coiled coil</keyword>
<evidence type="ECO:0000256" key="1">
    <source>
        <dbReference type="SAM" id="Coils"/>
    </source>
</evidence>
<reference evidence="3" key="1">
    <citation type="submission" date="2011-08" db="EMBL/GenBank/DDBJ databases">
        <authorList>
            <person name="Rombauts S."/>
        </authorList>
    </citation>
    <scope>NUCLEOTIDE SEQUENCE</scope>
    <source>
        <strain evidence="3">London</strain>
    </source>
</reference>
<sequence length="111" mass="13310">MFSVIRERIVSPTSPLHVQLRRVLTHLESVMVAEARIERLMVRNQRLLSQNQHLQAKNQELRAEVAEVRNELAQKDQFITYIDLRCEAAFGFPPEVFQERYTRWIEFENWN</sequence>
<name>T1KPG5_TETUR</name>
<dbReference type="EnsemblMetazoa" id="tetur17g00370.1">
    <property type="protein sequence ID" value="tetur17g00370.1"/>
    <property type="gene ID" value="tetur17g00370"/>
</dbReference>
<dbReference type="AlphaFoldDB" id="T1KPG5"/>
<proteinExistence type="predicted"/>
<protein>
    <submittedName>
        <fullName evidence="2">Uncharacterized protein</fullName>
    </submittedName>
</protein>
<feature type="coiled-coil region" evidence="1">
    <location>
        <begin position="30"/>
        <end position="78"/>
    </location>
</feature>
<accession>T1KPG5</accession>
<dbReference type="Proteomes" id="UP000015104">
    <property type="component" value="Unassembled WGS sequence"/>
</dbReference>
<dbReference type="EMBL" id="CAEY01000326">
    <property type="status" value="NOT_ANNOTATED_CDS"/>
    <property type="molecule type" value="Genomic_DNA"/>
</dbReference>
<evidence type="ECO:0000313" key="3">
    <source>
        <dbReference type="Proteomes" id="UP000015104"/>
    </source>
</evidence>
<evidence type="ECO:0000313" key="2">
    <source>
        <dbReference type="EnsemblMetazoa" id="tetur17g00370.1"/>
    </source>
</evidence>